<evidence type="ECO:0008006" key="5">
    <source>
        <dbReference type="Google" id="ProtNLM"/>
    </source>
</evidence>
<accession>A0ABN9V4C9</accession>
<evidence type="ECO:0000313" key="3">
    <source>
        <dbReference type="EMBL" id="CAK0867687.1"/>
    </source>
</evidence>
<dbReference type="Proteomes" id="UP001189429">
    <property type="component" value="Unassembled WGS sequence"/>
</dbReference>
<organism evidence="3 4">
    <name type="scientific">Prorocentrum cordatum</name>
    <dbReference type="NCBI Taxonomy" id="2364126"/>
    <lineage>
        <taxon>Eukaryota</taxon>
        <taxon>Sar</taxon>
        <taxon>Alveolata</taxon>
        <taxon>Dinophyceae</taxon>
        <taxon>Prorocentrales</taxon>
        <taxon>Prorocentraceae</taxon>
        <taxon>Prorocentrum</taxon>
    </lineage>
</organism>
<dbReference type="EMBL" id="CAUYUJ010016671">
    <property type="protein sequence ID" value="CAK0867687.1"/>
    <property type="molecule type" value="Genomic_DNA"/>
</dbReference>
<protein>
    <recommendedName>
        <fullName evidence="5">Reverse transcriptase domain-containing protein</fullName>
    </recommendedName>
</protein>
<dbReference type="SUPFAM" id="SSF56219">
    <property type="entry name" value="DNase I-like"/>
    <property type="match status" value="1"/>
</dbReference>
<feature type="non-terminal residue" evidence="3">
    <location>
        <position position="1091"/>
    </location>
</feature>
<feature type="region of interest" description="Disordered" evidence="2">
    <location>
        <begin position="1"/>
        <end position="33"/>
    </location>
</feature>
<dbReference type="Gene3D" id="3.60.10.10">
    <property type="entry name" value="Endonuclease/exonuclease/phosphatase"/>
    <property type="match status" value="1"/>
</dbReference>
<keyword evidence="4" id="KW-1185">Reference proteome</keyword>
<feature type="coiled-coil region" evidence="1">
    <location>
        <begin position="91"/>
        <end position="139"/>
    </location>
</feature>
<keyword evidence="1" id="KW-0175">Coiled coil</keyword>
<proteinExistence type="predicted"/>
<name>A0ABN9V4C9_9DINO</name>
<evidence type="ECO:0000256" key="2">
    <source>
        <dbReference type="SAM" id="MobiDB-lite"/>
    </source>
</evidence>
<reference evidence="3" key="1">
    <citation type="submission" date="2023-10" db="EMBL/GenBank/DDBJ databases">
        <authorList>
            <person name="Chen Y."/>
            <person name="Shah S."/>
            <person name="Dougan E. K."/>
            <person name="Thang M."/>
            <person name="Chan C."/>
        </authorList>
    </citation>
    <scope>NUCLEOTIDE SEQUENCE [LARGE SCALE GENOMIC DNA]</scope>
</reference>
<dbReference type="InterPro" id="IPR036691">
    <property type="entry name" value="Endo/exonu/phosph_ase_sf"/>
</dbReference>
<evidence type="ECO:0000313" key="4">
    <source>
        <dbReference type="Proteomes" id="UP001189429"/>
    </source>
</evidence>
<gene>
    <name evidence="3" type="ORF">PCOR1329_LOCUS54563</name>
</gene>
<comment type="caution">
    <text evidence="3">The sequence shown here is derived from an EMBL/GenBank/DDBJ whole genome shotgun (WGS) entry which is preliminary data.</text>
</comment>
<evidence type="ECO:0000256" key="1">
    <source>
        <dbReference type="SAM" id="Coils"/>
    </source>
</evidence>
<sequence length="1091" mass="118582">MSTITDTLTKLHESPTITSPAERSPAKDPVHSQGDLLTKAQFQARVKELEHVLATIPEDDAELASERISLTTRLDDYKRQFVGSKPIGARIDGTRAALGRARARREEAEQALKASTLLVKQYSDEVTALEAELSELEASLAAASPMAAEAPAPASHAFEILNQMIEHLKQDENVHPGHVQAATQHVQQLFEGFQATLNQAAATRAAAAGVQPTPADYSVKTMATAAATPTTVRGPAGGSLVRHHGKQKPKELITDYFTKRKVVKSITKDTSASSAAAPRAASEQTIATGNVCTLRPQEESAAGVQVAFQLMLGKVQILEQYFIDAHLDYVFLQEGRARVEEARTGLHYTMHVGAGDDDGGHGCQIWIRARSGFKVSSYAAVSPRLFWLTGRDACGLPLILVSAHAPTDSSPATEREGFWDTLLSAMSSLQRRTPTAKIYTGIDANARVGPHHSGATGPCDPEEISQNGAALIATLQELQLAALETFFHVGYTWRSGKGPTSRIDYLRGPLVDLPAVHKVHVPEQVQLSITTREDHRMVAAHMTAPTTMYRARAEILKAHCHLAFLIWWRLLNAAAARLCSQLTALARHFVHFDRQLFLETKAQKAQLAAVRRDWRTAFGIVRALSGRNASSSTHPVRLKSGALSSTEAERQGRWQEHVRDVFNGKPVTMAELKLKPTPPPDPFTSSIVVLPDAVGRDGVPSELLVAGGDAVNEPLASIFQDIIDGERWPTSWTGGRMQNVYKKKGPREECDEPRGIVLEDHAAKVFEQLLSGLVTPMYNAHMPESQHGAVAGRGTDLAAHLARSFCDYCAVIWLLKNMHAASWFSYGDCDTAVAALVGGRQGCKYGAMVFNSTFSLAMVLIRDALLDAGIMLRLPKRRDAFWAPPESGTDHAEDTIPVVDAAFVDDECFMLTAPRAADLDSAINVILTAVCNIHESMNLTITWKPGKSECFLVYRGTGATSCLEKRRAQRGGGLAIAVPGRNVLLHVVTKYTHLGGVLCSSGSLGPAAQHLRGAAMKSYAPLATKLFGSPAVSDDLKFWMVQSLTLSRLLHNVHILVPTRRFTLTINAVYMRVLRRIAGAPRFGHTVHDVT</sequence>